<feature type="compositionally biased region" description="Polar residues" evidence="1">
    <location>
        <begin position="386"/>
        <end position="395"/>
    </location>
</feature>
<dbReference type="OrthoDB" id="691673at2759"/>
<gene>
    <name evidence="3" type="primary">Dvir\GJ23191</name>
    <name evidence="3" type="ORF">Dvir_GJ23191</name>
</gene>
<feature type="compositionally biased region" description="Basic and acidic residues" evidence="1">
    <location>
        <begin position="115"/>
        <end position="125"/>
    </location>
</feature>
<reference evidence="3" key="2">
    <citation type="journal article" date="2008" name="Bioinformatics">
        <title>Assembly reconciliation.</title>
        <authorList>
            <person name="Zimin A.V."/>
            <person name="Smith D.R."/>
            <person name="Sutton G."/>
            <person name="Yorke J.A."/>
        </authorList>
    </citation>
    <scope>NUCLEOTIDE SEQUENCE</scope>
    <source>
        <strain evidence="3">TSC#15010-1051.87</strain>
    </source>
</reference>
<dbReference type="OMA" id="KHEPDMD"/>
<dbReference type="AlphaFoldDB" id="B4M082"/>
<feature type="region of interest" description="Disordered" evidence="1">
    <location>
        <begin position="1"/>
        <end position="29"/>
    </location>
</feature>
<evidence type="ECO:0000259" key="2">
    <source>
        <dbReference type="Pfam" id="PF13837"/>
    </source>
</evidence>
<dbReference type="EMBL" id="CH940650">
    <property type="protein sequence ID" value="KRF83196.1"/>
    <property type="molecule type" value="Genomic_DNA"/>
</dbReference>
<feature type="compositionally biased region" description="Low complexity" evidence="1">
    <location>
        <begin position="518"/>
        <end position="531"/>
    </location>
</feature>
<feature type="compositionally biased region" description="Pro residues" evidence="1">
    <location>
        <begin position="336"/>
        <end position="350"/>
    </location>
</feature>
<feature type="compositionally biased region" description="Polar residues" evidence="1">
    <location>
        <begin position="775"/>
        <end position="790"/>
    </location>
</feature>
<feature type="domain" description="Myb/SANT-like DNA-binding" evidence="2">
    <location>
        <begin position="125"/>
        <end position="214"/>
    </location>
</feature>
<reference evidence="3" key="3">
    <citation type="submission" date="2008-06" db="EMBL/GenBank/DDBJ databases">
        <authorList>
            <consortium name="FlyBase"/>
        </authorList>
    </citation>
    <scope>NUCLEOTIDE SEQUENCE</scope>
    <source>
        <strain evidence="3">TSC#15010-1051.87</strain>
    </source>
</reference>
<dbReference type="EMBL" id="CH940650">
    <property type="protein sequence ID" value="EDW67244.1"/>
    <property type="molecule type" value="Genomic_DNA"/>
</dbReference>
<evidence type="ECO:0000313" key="6">
    <source>
        <dbReference type="Proteomes" id="UP000008792"/>
    </source>
</evidence>
<dbReference type="Proteomes" id="UP000008792">
    <property type="component" value="Unassembled WGS sequence"/>
</dbReference>
<sequence>MLMPRYSEQDSHSDNSFAGTHGHASTTVAAHTKMRLLSKVEQNMRQNQQTNPNQNSGQNQSINKLIHTAATGNGLVGDVDELLTPMRIKAQAPPAMTGGIANGSGSGCSSASESGGKETHSRPERNLWSRAEMLEMLNIMQEMNALEQLNDRNVKSEHVFRQIEEVMRSKGYVKKSSIQIWTKWKFLKSTYNTTTRHGNGIPKVVPEEVYRVLCRMLREHASVCGSISGISSECGNSRDSYNAEVGRILPNNDDGGKEELGVEHPIFGFRLGLIKPEPLDTGYETTVNHANSSEQELEAVNFGQMDDQTQSLEHTPFMMNVKHEPEMDLGMDSTNTPPPTAPTSPSPPPTSQQEQRELGDKSPLYPTKSQPVSMPPLRVAAFANDAQRQATSTPTHGILQIERPVAPLGKSIQNGGPGRGNRTMPLHSTSSINFVHPTSKLMLPRKQLPMRIPREISVQPANTRPLKPVPMRETGYSLRPDRMIPDLEQSISPPQSPSPPVHSQLVPKYNNPHASTSRQAQLLSEQQQQQPLRKRRLQFPQQTTPVPVKLQRSSMLFENNKQNNSFENEDESAAEEHKSKLLAEEAKRRKEQQDEVFKKELTQLASAVRQAQKEMLQNFFQQQKQFARREHEFQLKQDNLVMGALRKQTDALLRTAKQLMQSEKEEEEEEVKGCSLASETEQQQQQTEDRSSNILLLQPEIELQEEFRNHENEETLQVQDHVHGHDNDKDHDHDHGCIQPHEQFEEEAQYNSEGNQSEAAMEASTSADSEDAGSEDTSSQSASPSEAQIC</sequence>
<feature type="compositionally biased region" description="Basic and acidic residues" evidence="1">
    <location>
        <begin position="723"/>
        <end position="736"/>
    </location>
</feature>
<dbReference type="Pfam" id="PF13837">
    <property type="entry name" value="Myb_DNA-bind_4"/>
    <property type="match status" value="1"/>
</dbReference>
<keyword evidence="6" id="KW-1185">Reference proteome</keyword>
<feature type="region of interest" description="Disordered" evidence="1">
    <location>
        <begin position="327"/>
        <end position="373"/>
    </location>
</feature>
<dbReference type="KEGG" id="dvi:6630449"/>
<dbReference type="InterPro" id="IPR044822">
    <property type="entry name" value="Myb_DNA-bind_4"/>
</dbReference>
<feature type="region of interest" description="Disordered" evidence="1">
    <location>
        <begin position="660"/>
        <end position="698"/>
    </location>
</feature>
<protein>
    <submittedName>
        <fullName evidence="3">Uncharacterized protein, isoform A</fullName>
    </submittedName>
    <submittedName>
        <fullName evidence="4">Uncharacterized protein, isoform B</fullName>
    </submittedName>
    <submittedName>
        <fullName evidence="5">Uncharacterized protein, isoform C</fullName>
    </submittedName>
</protein>
<evidence type="ECO:0000313" key="5">
    <source>
        <dbReference type="EMBL" id="KRF83196.1"/>
    </source>
</evidence>
<feature type="region of interest" description="Disordered" evidence="1">
    <location>
        <begin position="723"/>
        <end position="790"/>
    </location>
</feature>
<dbReference type="FunCoup" id="B4M082">
    <property type="interactions" value="204"/>
</dbReference>
<evidence type="ECO:0000256" key="1">
    <source>
        <dbReference type="SAM" id="MobiDB-lite"/>
    </source>
</evidence>
<name>B4M082_DROVI</name>
<organism evidence="3 6">
    <name type="scientific">Drosophila virilis</name>
    <name type="common">Fruit fly</name>
    <dbReference type="NCBI Taxonomy" id="7244"/>
    <lineage>
        <taxon>Eukaryota</taxon>
        <taxon>Metazoa</taxon>
        <taxon>Ecdysozoa</taxon>
        <taxon>Arthropoda</taxon>
        <taxon>Hexapoda</taxon>
        <taxon>Insecta</taxon>
        <taxon>Pterygota</taxon>
        <taxon>Neoptera</taxon>
        <taxon>Endopterygota</taxon>
        <taxon>Diptera</taxon>
        <taxon>Brachycera</taxon>
        <taxon>Muscomorpha</taxon>
        <taxon>Ephydroidea</taxon>
        <taxon>Drosophilidae</taxon>
        <taxon>Drosophila</taxon>
    </lineage>
</organism>
<reference evidence="3 6" key="1">
    <citation type="journal article" date="2007" name="Nature">
        <title>Evolution of genes and genomes on the Drosophila phylogeny.</title>
        <authorList>
            <consortium name="Drosophila 12 Genomes Consortium"/>
            <person name="Clark A.G."/>
            <person name="Eisen M.B."/>
            <person name="Smith D.R."/>
            <person name="Bergman C.M."/>
            <person name="Oliver B."/>
            <person name="Markow T.A."/>
            <person name="Kaufman T.C."/>
            <person name="Kellis M."/>
            <person name="Gelbart W."/>
            <person name="Iyer V.N."/>
            <person name="Pollard D.A."/>
            <person name="Sackton T.B."/>
            <person name="Larracuente A.M."/>
            <person name="Singh N.D."/>
            <person name="Abad J.P."/>
            <person name="Abt D.N."/>
            <person name="Adryan B."/>
            <person name="Aguade M."/>
            <person name="Akashi H."/>
            <person name="Anderson W.W."/>
            <person name="Aquadro C.F."/>
            <person name="Ardell D.H."/>
            <person name="Arguello R."/>
            <person name="Artieri C.G."/>
            <person name="Barbash D.A."/>
            <person name="Barker D."/>
            <person name="Barsanti P."/>
            <person name="Batterham P."/>
            <person name="Batzoglou S."/>
            <person name="Begun D."/>
            <person name="Bhutkar A."/>
            <person name="Blanco E."/>
            <person name="Bosak S.A."/>
            <person name="Bradley R.K."/>
            <person name="Brand A.D."/>
            <person name="Brent M.R."/>
            <person name="Brooks A.N."/>
            <person name="Brown R.H."/>
            <person name="Butlin R.K."/>
            <person name="Caggese C."/>
            <person name="Calvi B.R."/>
            <person name="Bernardo de Carvalho A."/>
            <person name="Caspi A."/>
            <person name="Castrezana S."/>
            <person name="Celniker S.E."/>
            <person name="Chang J.L."/>
            <person name="Chapple C."/>
            <person name="Chatterji S."/>
            <person name="Chinwalla A."/>
            <person name="Civetta A."/>
            <person name="Clifton S.W."/>
            <person name="Comeron J.M."/>
            <person name="Costello J.C."/>
            <person name="Coyne J.A."/>
            <person name="Daub J."/>
            <person name="David R.G."/>
            <person name="Delcher A.L."/>
            <person name="Delehaunty K."/>
            <person name="Do C.B."/>
            <person name="Ebling H."/>
            <person name="Edwards K."/>
            <person name="Eickbush T."/>
            <person name="Evans J.D."/>
            <person name="Filipski A."/>
            <person name="Findeiss S."/>
            <person name="Freyhult E."/>
            <person name="Fulton L."/>
            <person name="Fulton R."/>
            <person name="Garcia A.C."/>
            <person name="Gardiner A."/>
            <person name="Garfield D.A."/>
            <person name="Garvin B.E."/>
            <person name="Gibson G."/>
            <person name="Gilbert D."/>
            <person name="Gnerre S."/>
            <person name="Godfrey J."/>
            <person name="Good R."/>
            <person name="Gotea V."/>
            <person name="Gravely B."/>
            <person name="Greenberg A.J."/>
            <person name="Griffiths-Jones S."/>
            <person name="Gross S."/>
            <person name="Guigo R."/>
            <person name="Gustafson E.A."/>
            <person name="Haerty W."/>
            <person name="Hahn M.W."/>
            <person name="Halligan D.L."/>
            <person name="Halpern A.L."/>
            <person name="Halter G.M."/>
            <person name="Han M.V."/>
            <person name="Heger A."/>
            <person name="Hillier L."/>
            <person name="Hinrichs A.S."/>
            <person name="Holmes I."/>
            <person name="Hoskins R.A."/>
            <person name="Hubisz M.J."/>
            <person name="Hultmark D."/>
            <person name="Huntley M.A."/>
            <person name="Jaffe D.B."/>
            <person name="Jagadeeshan S."/>
            <person name="Jeck W.R."/>
            <person name="Johnson J."/>
            <person name="Jones C.D."/>
            <person name="Jordan W.C."/>
            <person name="Karpen G.H."/>
            <person name="Kataoka E."/>
            <person name="Keightley P.D."/>
            <person name="Kheradpour P."/>
            <person name="Kirkness E.F."/>
            <person name="Koerich L.B."/>
            <person name="Kristiansen K."/>
            <person name="Kudrna D."/>
            <person name="Kulathinal R.J."/>
            <person name="Kumar S."/>
            <person name="Kwok R."/>
            <person name="Lander E."/>
            <person name="Langley C.H."/>
            <person name="Lapoint R."/>
            <person name="Lazzaro B.P."/>
            <person name="Lee S.J."/>
            <person name="Levesque L."/>
            <person name="Li R."/>
            <person name="Lin C.F."/>
            <person name="Lin M.F."/>
            <person name="Lindblad-Toh K."/>
            <person name="Llopart A."/>
            <person name="Long M."/>
            <person name="Low L."/>
            <person name="Lozovsky E."/>
            <person name="Lu J."/>
            <person name="Luo M."/>
            <person name="Machado C.A."/>
            <person name="Makalowski W."/>
            <person name="Marzo M."/>
            <person name="Matsuda M."/>
            <person name="Matzkin L."/>
            <person name="McAllister B."/>
            <person name="McBride C.S."/>
            <person name="McKernan B."/>
            <person name="McKernan K."/>
            <person name="Mendez-Lago M."/>
            <person name="Minx P."/>
            <person name="Mollenhauer M.U."/>
            <person name="Montooth K."/>
            <person name="Mount S.M."/>
            <person name="Mu X."/>
            <person name="Myers E."/>
            <person name="Negre B."/>
            <person name="Newfeld S."/>
            <person name="Nielsen R."/>
            <person name="Noor M.A."/>
            <person name="O'Grady P."/>
            <person name="Pachter L."/>
            <person name="Papaceit M."/>
            <person name="Parisi M.J."/>
            <person name="Parisi M."/>
            <person name="Parts L."/>
            <person name="Pedersen J.S."/>
            <person name="Pesole G."/>
            <person name="Phillippy A.M."/>
            <person name="Ponting C.P."/>
            <person name="Pop M."/>
            <person name="Porcelli D."/>
            <person name="Powell J.R."/>
            <person name="Prohaska S."/>
            <person name="Pruitt K."/>
            <person name="Puig M."/>
            <person name="Quesneville H."/>
            <person name="Ram K.R."/>
            <person name="Rand D."/>
            <person name="Rasmussen M.D."/>
            <person name="Reed L.K."/>
            <person name="Reenan R."/>
            <person name="Reily A."/>
            <person name="Remington K.A."/>
            <person name="Rieger T.T."/>
            <person name="Ritchie M.G."/>
            <person name="Robin C."/>
            <person name="Rogers Y.H."/>
            <person name="Rohde C."/>
            <person name="Rozas J."/>
            <person name="Rubenfield M.J."/>
            <person name="Ruiz A."/>
            <person name="Russo S."/>
            <person name="Salzberg S.L."/>
            <person name="Sanchez-Gracia A."/>
            <person name="Saranga D.J."/>
            <person name="Sato H."/>
            <person name="Schaeffer S.W."/>
            <person name="Schatz M.C."/>
            <person name="Schlenke T."/>
            <person name="Schwartz R."/>
            <person name="Segarra C."/>
            <person name="Singh R.S."/>
            <person name="Sirot L."/>
            <person name="Sirota M."/>
            <person name="Sisneros N.B."/>
            <person name="Smith C.D."/>
            <person name="Smith T.F."/>
            <person name="Spieth J."/>
            <person name="Stage D.E."/>
            <person name="Stark A."/>
            <person name="Stephan W."/>
            <person name="Strausberg R.L."/>
            <person name="Strempel S."/>
            <person name="Sturgill D."/>
            <person name="Sutton G."/>
            <person name="Sutton G.G."/>
            <person name="Tao W."/>
            <person name="Teichmann S."/>
            <person name="Tobari Y.N."/>
            <person name="Tomimura Y."/>
            <person name="Tsolas J.M."/>
            <person name="Valente V.L."/>
            <person name="Venter E."/>
            <person name="Venter J.C."/>
            <person name="Vicario S."/>
            <person name="Vieira F.G."/>
            <person name="Vilella A.J."/>
            <person name="Villasante A."/>
            <person name="Walenz B."/>
            <person name="Wang J."/>
            <person name="Wasserman M."/>
            <person name="Watts T."/>
            <person name="Wilson D."/>
            <person name="Wilson R.K."/>
            <person name="Wing R.A."/>
            <person name="Wolfner M.F."/>
            <person name="Wong A."/>
            <person name="Wong G.K."/>
            <person name="Wu C.I."/>
            <person name="Wu G."/>
            <person name="Yamamoto D."/>
            <person name="Yang H.P."/>
            <person name="Yang S.P."/>
            <person name="Yorke J.A."/>
            <person name="Yoshida K."/>
            <person name="Zdobnov E."/>
            <person name="Zhang P."/>
            <person name="Zhang Y."/>
            <person name="Zimin A.V."/>
            <person name="Baldwin J."/>
            <person name="Abdouelleil A."/>
            <person name="Abdulkadir J."/>
            <person name="Abebe A."/>
            <person name="Abera B."/>
            <person name="Abreu J."/>
            <person name="Acer S.C."/>
            <person name="Aftuck L."/>
            <person name="Alexander A."/>
            <person name="An P."/>
            <person name="Anderson E."/>
            <person name="Anderson S."/>
            <person name="Arachi H."/>
            <person name="Azer M."/>
            <person name="Bachantsang P."/>
            <person name="Barry A."/>
            <person name="Bayul T."/>
            <person name="Berlin A."/>
            <person name="Bessette D."/>
            <person name="Bloom T."/>
            <person name="Blye J."/>
            <person name="Boguslavskiy L."/>
            <person name="Bonnet C."/>
            <person name="Boukhgalter B."/>
            <person name="Bourzgui I."/>
            <person name="Brown A."/>
            <person name="Cahill P."/>
            <person name="Channer S."/>
            <person name="Cheshatsang Y."/>
            <person name="Chuda L."/>
            <person name="Citroen M."/>
            <person name="Collymore A."/>
            <person name="Cooke P."/>
            <person name="Costello M."/>
            <person name="D'Aco K."/>
            <person name="Daza R."/>
            <person name="De Haan G."/>
            <person name="DeGray S."/>
            <person name="DeMaso C."/>
            <person name="Dhargay N."/>
            <person name="Dooley K."/>
            <person name="Dooley E."/>
            <person name="Doricent M."/>
            <person name="Dorje P."/>
            <person name="Dorjee K."/>
            <person name="Dupes A."/>
            <person name="Elong R."/>
            <person name="Falk J."/>
            <person name="Farina A."/>
            <person name="Faro S."/>
            <person name="Ferguson D."/>
            <person name="Fisher S."/>
            <person name="Foley C.D."/>
            <person name="Franke A."/>
            <person name="Friedrich D."/>
            <person name="Gadbois L."/>
            <person name="Gearin G."/>
            <person name="Gearin C.R."/>
            <person name="Giannoukos G."/>
            <person name="Goode T."/>
            <person name="Graham J."/>
            <person name="Grandbois E."/>
            <person name="Grewal S."/>
            <person name="Gyaltsen K."/>
            <person name="Hafez N."/>
            <person name="Hagos B."/>
            <person name="Hall J."/>
            <person name="Henson C."/>
            <person name="Hollinger A."/>
            <person name="Honan T."/>
            <person name="Huard M.D."/>
            <person name="Hughes L."/>
            <person name="Hurhula B."/>
            <person name="Husby M.E."/>
            <person name="Kamat A."/>
            <person name="Kanga B."/>
            <person name="Kashin S."/>
            <person name="Khazanovich D."/>
            <person name="Kisner P."/>
            <person name="Lance K."/>
            <person name="Lara M."/>
            <person name="Lee W."/>
            <person name="Lennon N."/>
            <person name="Letendre F."/>
            <person name="LeVine R."/>
            <person name="Lipovsky A."/>
            <person name="Liu X."/>
            <person name="Liu J."/>
            <person name="Liu S."/>
            <person name="Lokyitsang T."/>
            <person name="Lokyitsang Y."/>
            <person name="Lubonja R."/>
            <person name="Lui A."/>
            <person name="MacDonald P."/>
            <person name="Magnisalis V."/>
            <person name="Maru K."/>
            <person name="Matthews C."/>
            <person name="McCusker W."/>
            <person name="McDonough S."/>
            <person name="Mehta T."/>
            <person name="Meldrim J."/>
            <person name="Meneus L."/>
            <person name="Mihai O."/>
            <person name="Mihalev A."/>
            <person name="Mihova T."/>
            <person name="Mittelman R."/>
            <person name="Mlenga V."/>
            <person name="Montmayeur A."/>
            <person name="Mulrain L."/>
            <person name="Navidi A."/>
            <person name="Naylor J."/>
            <person name="Negash T."/>
            <person name="Nguyen T."/>
            <person name="Nguyen N."/>
            <person name="Nicol R."/>
            <person name="Norbu C."/>
            <person name="Norbu N."/>
            <person name="Novod N."/>
            <person name="O'Neill B."/>
            <person name="Osman S."/>
            <person name="Markiewicz E."/>
            <person name="Oyono O.L."/>
            <person name="Patti C."/>
            <person name="Phunkhang P."/>
            <person name="Pierre F."/>
            <person name="Priest M."/>
            <person name="Raghuraman S."/>
            <person name="Rege F."/>
            <person name="Reyes R."/>
            <person name="Rise C."/>
            <person name="Rogov P."/>
            <person name="Ross K."/>
            <person name="Ryan E."/>
            <person name="Settipalli S."/>
            <person name="Shea T."/>
            <person name="Sherpa N."/>
            <person name="Shi L."/>
            <person name="Shih D."/>
            <person name="Sparrow T."/>
            <person name="Spaulding J."/>
            <person name="Stalker J."/>
            <person name="Stange-Thomann N."/>
            <person name="Stavropoulos S."/>
            <person name="Stone C."/>
            <person name="Strader C."/>
            <person name="Tesfaye S."/>
            <person name="Thomson T."/>
            <person name="Thoulutsang Y."/>
            <person name="Thoulutsang D."/>
            <person name="Topham K."/>
            <person name="Topping I."/>
            <person name="Tsamla T."/>
            <person name="Vassiliev H."/>
            <person name="Vo A."/>
            <person name="Wangchuk T."/>
            <person name="Wangdi T."/>
            <person name="Weiand M."/>
            <person name="Wilkinson J."/>
            <person name="Wilson A."/>
            <person name="Yadav S."/>
            <person name="Young G."/>
            <person name="Yu Q."/>
            <person name="Zembek L."/>
            <person name="Zhong D."/>
            <person name="Zimmer A."/>
            <person name="Zwirko Z."/>
            <person name="Jaffe D.B."/>
            <person name="Alvarez P."/>
            <person name="Brockman W."/>
            <person name="Butler J."/>
            <person name="Chin C."/>
            <person name="Gnerre S."/>
            <person name="Grabherr M."/>
            <person name="Kleber M."/>
            <person name="Mauceli E."/>
            <person name="MacCallum I."/>
        </authorList>
    </citation>
    <scope>NUCLEOTIDE SEQUENCE [LARGE SCALE GENOMIC DNA]</scope>
    <source>
        <strain evidence="3">TSC#15010-1051.87</strain>
        <strain evidence="6">Tucson 15010-1051.87</strain>
    </source>
</reference>
<accession>B4M082</accession>
<proteinExistence type="predicted"/>
<feature type="region of interest" description="Disordered" evidence="1">
    <location>
        <begin position="486"/>
        <end position="554"/>
    </location>
</feature>
<feature type="compositionally biased region" description="Polar residues" evidence="1">
    <location>
        <begin position="749"/>
        <end position="767"/>
    </location>
</feature>
<feature type="region of interest" description="Disordered" evidence="1">
    <location>
        <begin position="94"/>
        <end position="125"/>
    </location>
</feature>
<feature type="compositionally biased region" description="Polar residues" evidence="1">
    <location>
        <begin position="14"/>
        <end position="29"/>
    </location>
</feature>
<dbReference type="Gene3D" id="1.10.10.60">
    <property type="entry name" value="Homeodomain-like"/>
    <property type="match status" value="1"/>
</dbReference>
<dbReference type="HOGENOM" id="CLU_361418_0_0_1"/>
<evidence type="ECO:0000313" key="3">
    <source>
        <dbReference type="EMBL" id="EDW67244.1"/>
    </source>
</evidence>
<feature type="region of interest" description="Disordered" evidence="1">
    <location>
        <begin position="385"/>
        <end position="422"/>
    </location>
</feature>
<dbReference type="eggNOG" id="ENOG502T9B2">
    <property type="taxonomic scope" value="Eukaryota"/>
</dbReference>
<dbReference type="EMBL" id="CH940650">
    <property type="protein sequence ID" value="KRF83195.1"/>
    <property type="molecule type" value="Genomic_DNA"/>
</dbReference>
<dbReference type="InParanoid" id="B4M082"/>
<evidence type="ECO:0000313" key="4">
    <source>
        <dbReference type="EMBL" id="KRF83195.1"/>
    </source>
</evidence>